<dbReference type="Gene3D" id="3.90.1150.10">
    <property type="entry name" value="Aspartate Aminotransferase, domain 1"/>
    <property type="match status" value="1"/>
</dbReference>
<dbReference type="InterPro" id="IPR049704">
    <property type="entry name" value="Aminotrans_3_PPA_site"/>
</dbReference>
<dbReference type="Gene3D" id="3.40.640.10">
    <property type="entry name" value="Type I PLP-dependent aspartate aminotransferase-like (Major domain)"/>
    <property type="match status" value="1"/>
</dbReference>
<organism evidence="5 6">
    <name type="scientific">Candidatus Methanoperedens nitratireducens</name>
    <dbReference type="NCBI Taxonomy" id="1392998"/>
    <lineage>
        <taxon>Archaea</taxon>
        <taxon>Methanobacteriati</taxon>
        <taxon>Methanobacteriota</taxon>
        <taxon>Stenosarchaea group</taxon>
        <taxon>Methanomicrobia</taxon>
        <taxon>Methanosarcinales</taxon>
        <taxon>ANME-2 cluster</taxon>
        <taxon>Candidatus Methanoperedentaceae</taxon>
        <taxon>Candidatus Methanoperedens</taxon>
    </lineage>
</organism>
<dbReference type="EMBL" id="LKCM01000035">
    <property type="protein sequence ID" value="KPQ44989.1"/>
    <property type="molecule type" value="Genomic_DNA"/>
</dbReference>
<dbReference type="PANTHER" id="PTHR11986:SF58">
    <property type="entry name" value="LEUCINE_METHIONINE RACEMASE"/>
    <property type="match status" value="1"/>
</dbReference>
<dbReference type="EC" id="2.6.1.19" evidence="5"/>
<dbReference type="InterPro" id="IPR005814">
    <property type="entry name" value="Aminotrans_3"/>
</dbReference>
<accession>A0A0P7ZLH3</accession>
<keyword evidence="5" id="KW-0808">Transferase</keyword>
<dbReference type="SUPFAM" id="SSF53383">
    <property type="entry name" value="PLP-dependent transferases"/>
    <property type="match status" value="1"/>
</dbReference>
<proteinExistence type="inferred from homology"/>
<reference evidence="5 6" key="1">
    <citation type="submission" date="2015-09" db="EMBL/GenBank/DDBJ databases">
        <title>A metagenomics-based metabolic model of nitrate-dependent anaerobic oxidation of methane by Methanoperedens-like archaea.</title>
        <authorList>
            <person name="Arshad A."/>
            <person name="Speth D.R."/>
            <person name="De Graaf R.M."/>
            <person name="Op Den Camp H.J."/>
            <person name="Jetten M.S."/>
            <person name="Welte C.U."/>
        </authorList>
    </citation>
    <scope>NUCLEOTIDE SEQUENCE [LARGE SCALE GENOMIC DNA]</scope>
</reference>
<name>A0A0P7ZLH3_9EURY</name>
<dbReference type="InterPro" id="IPR015422">
    <property type="entry name" value="PyrdxlP-dep_Trfase_small"/>
</dbReference>
<dbReference type="InterPro" id="IPR015421">
    <property type="entry name" value="PyrdxlP-dep_Trfase_major"/>
</dbReference>
<comment type="caution">
    <text evidence="5">The sequence shown here is derived from an EMBL/GenBank/DDBJ whole genome shotgun (WGS) entry which is preliminary data.</text>
</comment>
<dbReference type="PIRSF" id="PIRSF000521">
    <property type="entry name" value="Transaminase_4ab_Lys_Orn"/>
    <property type="match status" value="1"/>
</dbReference>
<dbReference type="GO" id="GO:0042802">
    <property type="term" value="F:identical protein binding"/>
    <property type="evidence" value="ECO:0007669"/>
    <property type="project" value="TreeGrafter"/>
</dbReference>
<dbReference type="CDD" id="cd00610">
    <property type="entry name" value="OAT_like"/>
    <property type="match status" value="1"/>
</dbReference>
<keyword evidence="5" id="KW-0032">Aminotransferase</keyword>
<evidence type="ECO:0000313" key="6">
    <source>
        <dbReference type="Proteomes" id="UP000050360"/>
    </source>
</evidence>
<evidence type="ECO:0000256" key="1">
    <source>
        <dbReference type="ARBA" id="ARBA00001933"/>
    </source>
</evidence>
<dbReference type="AlphaFoldDB" id="A0A0P7ZLH3"/>
<dbReference type="GO" id="GO:0030170">
    <property type="term" value="F:pyridoxal phosphate binding"/>
    <property type="evidence" value="ECO:0007669"/>
    <property type="project" value="InterPro"/>
</dbReference>
<evidence type="ECO:0000256" key="3">
    <source>
        <dbReference type="ARBA" id="ARBA00022898"/>
    </source>
</evidence>
<comment type="similarity">
    <text evidence="2 4">Belongs to the class-III pyridoxal-phosphate-dependent aminotransferase family.</text>
</comment>
<dbReference type="GO" id="GO:0034386">
    <property type="term" value="F:4-aminobutyrate:2-oxoglutarate transaminase activity"/>
    <property type="evidence" value="ECO:0007669"/>
    <property type="project" value="UniProtKB-EC"/>
</dbReference>
<evidence type="ECO:0000256" key="2">
    <source>
        <dbReference type="ARBA" id="ARBA00008954"/>
    </source>
</evidence>
<gene>
    <name evidence="5" type="ORF">MPEBLZ_00414</name>
</gene>
<protein>
    <submittedName>
        <fullName evidence="5">Acetylornithine aminotransferase</fullName>
        <ecNumber evidence="5">2.6.1.19</ecNumber>
    </submittedName>
</protein>
<dbReference type="Pfam" id="PF00202">
    <property type="entry name" value="Aminotran_3"/>
    <property type="match status" value="1"/>
</dbReference>
<dbReference type="InterPro" id="IPR015424">
    <property type="entry name" value="PyrdxlP-dep_Trfase"/>
</dbReference>
<sequence length="470" mass="52435">MPEKNQTAREIINRDHKVSSPSLTRSFDLVVDHAEGSTIFDVERKSYIDFASSVAVMNIGYNCSKVKQAVCAQMEKMVHCGYSDFYAEEPVKLCEKLCEMTGYEKVFLSNSGTEAVEAAMKLAFWYTRKNSMIAFYRAFHGRTLGALSLTSSKIKHKEHFPSLRVLHSDYAYCYRCPLNLEYPECGISCAKEIERTIFKRELSPKDTAAIVVEPIQGEGGFIVPPPEFHKEIRRICDENDVLMIADEIQSGGFRTGKFMALDNFDVRADIVCMSKSIGGGIPLGATLSSSRIMSWPPGTHANTFGGNLLAAAGGLATLDFMESAKLGEKAIEKGNYLIKRLNELKEKYPIIGDVRGIGLMTGVELVEENKAPAIEKRDIIIKRSLDGGLILLPAGDSVIRFVPPLIIKSSEIDKGLEIFETALGSICFLKRVAVGRKIIFCFHTSIVNYKYYRSYIYELEWAEVFLKSPP</sequence>
<dbReference type="PROSITE" id="PS00600">
    <property type="entry name" value="AA_TRANSFER_CLASS_3"/>
    <property type="match status" value="1"/>
</dbReference>
<dbReference type="FunFam" id="3.40.640.10:FF:000004">
    <property type="entry name" value="Acetylornithine aminotransferase"/>
    <property type="match status" value="1"/>
</dbReference>
<dbReference type="PANTHER" id="PTHR11986">
    <property type="entry name" value="AMINOTRANSFERASE CLASS III"/>
    <property type="match status" value="1"/>
</dbReference>
<evidence type="ECO:0000256" key="4">
    <source>
        <dbReference type="RuleBase" id="RU003560"/>
    </source>
</evidence>
<dbReference type="PATRIC" id="fig|1719120.3.peg.448"/>
<evidence type="ECO:0000313" key="5">
    <source>
        <dbReference type="EMBL" id="KPQ44989.1"/>
    </source>
</evidence>
<keyword evidence="3 4" id="KW-0663">Pyridoxal phosphate</keyword>
<dbReference type="InterPro" id="IPR050103">
    <property type="entry name" value="Class-III_PLP-dep_AT"/>
</dbReference>
<comment type="cofactor">
    <cofactor evidence="1">
        <name>pyridoxal 5'-phosphate</name>
        <dbReference type="ChEBI" id="CHEBI:597326"/>
    </cofactor>
</comment>
<dbReference type="Proteomes" id="UP000050360">
    <property type="component" value="Unassembled WGS sequence"/>
</dbReference>